<dbReference type="RefSeq" id="WP_101236608.1">
    <property type="nucleotide sequence ID" value="NZ_PISJ01000013.1"/>
</dbReference>
<dbReference type="Proteomes" id="UP000233553">
    <property type="component" value="Unassembled WGS sequence"/>
</dbReference>
<gene>
    <name evidence="1" type="ORF">CW311_11570</name>
</gene>
<name>A0A2N0WEY8_9GAMM</name>
<comment type="caution">
    <text evidence="1">The sequence shown here is derived from an EMBL/GenBank/DDBJ whole genome shotgun (WGS) entry which is preliminary data.</text>
</comment>
<protein>
    <recommendedName>
        <fullName evidence="3">DUF1833 domain-containing protein</fullName>
    </recommendedName>
</protein>
<evidence type="ECO:0000313" key="2">
    <source>
        <dbReference type="Proteomes" id="UP000233553"/>
    </source>
</evidence>
<evidence type="ECO:0008006" key="3">
    <source>
        <dbReference type="Google" id="ProtNLM"/>
    </source>
</evidence>
<dbReference type="EMBL" id="PISJ01000013">
    <property type="protein sequence ID" value="PKF33433.1"/>
    <property type="molecule type" value="Genomic_DNA"/>
</dbReference>
<reference evidence="1 2" key="1">
    <citation type="submission" date="2017-12" db="EMBL/GenBank/DDBJ databases">
        <title>Draft Genome sequences of multiple microbial strains isolated from spacecraft associated surfaces.</title>
        <authorList>
            <person name="Seuylemezian A."/>
            <person name="Vaishampayan P."/>
            <person name="Venkateswaran K."/>
        </authorList>
    </citation>
    <scope>NUCLEOTIDE SEQUENCE [LARGE SCALE GENOMIC DNA]</scope>
    <source>
        <strain evidence="1 2">2P01AA</strain>
    </source>
</reference>
<evidence type="ECO:0000313" key="1">
    <source>
        <dbReference type="EMBL" id="PKF33433.1"/>
    </source>
</evidence>
<proteinExistence type="predicted"/>
<accession>A0A2N0WEY8</accession>
<dbReference type="AlphaFoldDB" id="A0A2N0WEY8"/>
<organism evidence="1 2">
    <name type="scientific">Acinetobacter proteolyticus</name>
    <dbReference type="NCBI Taxonomy" id="1776741"/>
    <lineage>
        <taxon>Bacteria</taxon>
        <taxon>Pseudomonadati</taxon>
        <taxon>Pseudomonadota</taxon>
        <taxon>Gammaproteobacteria</taxon>
        <taxon>Moraxellales</taxon>
        <taxon>Moraxellaceae</taxon>
        <taxon>Acinetobacter</taxon>
    </lineage>
</organism>
<sequence length="161" mass="17988">MADYTSFYLNASSGVVPLECIEISHPSFSKVFRYVKNDSNGIVAEGQNYVYQPMSIKRNNVSNDLEQTLSLTIADMDDELALAVLAIRESIYSTVKPECKFKLFRDDDLTSPMTQLQTLEIPTISKDSSGLVTFDAQAPQLNSVKTGLTYSIEDYPLLRRA</sequence>